<accession>A0ACD4NWW4</accession>
<protein>
    <submittedName>
        <fullName evidence="1">Uncharacterized protein</fullName>
    </submittedName>
</protein>
<organism evidence="1 2">
    <name type="scientific">Antarcticirhabdus aurantiaca</name>
    <dbReference type="NCBI Taxonomy" id="2606717"/>
    <lineage>
        <taxon>Bacteria</taxon>
        <taxon>Pseudomonadati</taxon>
        <taxon>Pseudomonadota</taxon>
        <taxon>Alphaproteobacteria</taxon>
        <taxon>Hyphomicrobiales</taxon>
        <taxon>Aurantimonadaceae</taxon>
        <taxon>Antarcticirhabdus</taxon>
    </lineage>
</organism>
<proteinExistence type="predicted"/>
<evidence type="ECO:0000313" key="1">
    <source>
        <dbReference type="EMBL" id="WAJ31151.1"/>
    </source>
</evidence>
<evidence type="ECO:0000313" key="2">
    <source>
        <dbReference type="Proteomes" id="UP001163223"/>
    </source>
</evidence>
<name>A0ACD4NWW4_9HYPH</name>
<reference evidence="1" key="1">
    <citation type="submission" date="2022-11" db="EMBL/GenBank/DDBJ databases">
        <title>beta-Carotene-producing bacterium, Jeongeuplla avenae sp. nov., alleviates the salt stress of Arabidopsis seedlings.</title>
        <authorList>
            <person name="Jiang L."/>
            <person name="Lee J."/>
        </authorList>
    </citation>
    <scope>NUCLEOTIDE SEQUENCE</scope>
    <source>
        <strain evidence="1">DY_R2A_6</strain>
    </source>
</reference>
<keyword evidence="2" id="KW-1185">Reference proteome</keyword>
<dbReference type="EMBL" id="CP113520">
    <property type="protein sequence ID" value="WAJ31151.1"/>
    <property type="molecule type" value="Genomic_DNA"/>
</dbReference>
<gene>
    <name evidence="1" type="ORF">OXU80_13510</name>
</gene>
<sequence>MTDLSDLSKIYDRQDEGADLDILHPVTQKPIGLTVKVLGYQGVKMRACQNEVTNERIRNPKRFRSAEALERQAQEQIAAAVAGWTWADGVTLNGERPEATPENVLGLMKTLPFVADQIDSFAANMANFSD</sequence>
<dbReference type="Proteomes" id="UP001163223">
    <property type="component" value="Chromosome"/>
</dbReference>